<sequence>MQKLKVRGAEKEFACQVFPIFSREILGSDLELRAGFGKGFISTTHVFFYSSSSYDVKSKNRLSIYEYLKMISHSPSISWMLFLYKMEGKIMSIHLDIQRHHMVQYYDSLSKQRQRMPITMQLFF</sequence>
<dbReference type="KEGG" id="ssl:SS1G_01789"/>
<accession>A7E911</accession>
<organism evidence="1 2">
    <name type="scientific">Sclerotinia sclerotiorum (strain ATCC 18683 / 1980 / Ss-1)</name>
    <name type="common">White mold</name>
    <name type="synonym">Whetzelinia sclerotiorum</name>
    <dbReference type="NCBI Taxonomy" id="665079"/>
    <lineage>
        <taxon>Eukaryota</taxon>
        <taxon>Fungi</taxon>
        <taxon>Dikarya</taxon>
        <taxon>Ascomycota</taxon>
        <taxon>Pezizomycotina</taxon>
        <taxon>Leotiomycetes</taxon>
        <taxon>Helotiales</taxon>
        <taxon>Sclerotiniaceae</taxon>
        <taxon>Sclerotinia</taxon>
    </lineage>
</organism>
<dbReference type="AlphaFoldDB" id="A7E911"/>
<gene>
    <name evidence="1" type="ORF">SS1G_01789</name>
</gene>
<dbReference type="GeneID" id="5493915"/>
<keyword evidence="2" id="KW-1185">Reference proteome</keyword>
<protein>
    <submittedName>
        <fullName evidence="1">Uncharacterized protein</fullName>
    </submittedName>
</protein>
<evidence type="ECO:0000313" key="1">
    <source>
        <dbReference type="EMBL" id="EDN96863.1"/>
    </source>
</evidence>
<dbReference type="RefSeq" id="XP_001597595.1">
    <property type="nucleotide sequence ID" value="XM_001597545.1"/>
</dbReference>
<proteinExistence type="predicted"/>
<dbReference type="EMBL" id="CH476622">
    <property type="protein sequence ID" value="EDN96863.1"/>
    <property type="molecule type" value="Genomic_DNA"/>
</dbReference>
<dbReference type="InParanoid" id="A7E911"/>
<evidence type="ECO:0000313" key="2">
    <source>
        <dbReference type="Proteomes" id="UP000001312"/>
    </source>
</evidence>
<reference evidence="2" key="1">
    <citation type="journal article" date="2011" name="PLoS Genet.">
        <title>Genomic analysis of the necrotrophic fungal pathogens Sclerotinia sclerotiorum and Botrytis cinerea.</title>
        <authorList>
            <person name="Amselem J."/>
            <person name="Cuomo C.A."/>
            <person name="van Kan J.A."/>
            <person name="Viaud M."/>
            <person name="Benito E.P."/>
            <person name="Couloux A."/>
            <person name="Coutinho P.M."/>
            <person name="de Vries R.P."/>
            <person name="Dyer P.S."/>
            <person name="Fillinger S."/>
            <person name="Fournier E."/>
            <person name="Gout L."/>
            <person name="Hahn M."/>
            <person name="Kohn L."/>
            <person name="Lapalu N."/>
            <person name="Plummer K.M."/>
            <person name="Pradier J.M."/>
            <person name="Quevillon E."/>
            <person name="Sharon A."/>
            <person name="Simon A."/>
            <person name="ten Have A."/>
            <person name="Tudzynski B."/>
            <person name="Tudzynski P."/>
            <person name="Wincker P."/>
            <person name="Andrew M."/>
            <person name="Anthouard V."/>
            <person name="Beever R.E."/>
            <person name="Beffa R."/>
            <person name="Benoit I."/>
            <person name="Bouzid O."/>
            <person name="Brault B."/>
            <person name="Chen Z."/>
            <person name="Choquer M."/>
            <person name="Collemare J."/>
            <person name="Cotton P."/>
            <person name="Danchin E.G."/>
            <person name="Da Silva C."/>
            <person name="Gautier A."/>
            <person name="Giraud C."/>
            <person name="Giraud T."/>
            <person name="Gonzalez C."/>
            <person name="Grossetete S."/>
            <person name="Guldener U."/>
            <person name="Henrissat B."/>
            <person name="Howlett B.J."/>
            <person name="Kodira C."/>
            <person name="Kretschmer M."/>
            <person name="Lappartient A."/>
            <person name="Leroch M."/>
            <person name="Levis C."/>
            <person name="Mauceli E."/>
            <person name="Neuveglise C."/>
            <person name="Oeser B."/>
            <person name="Pearson M."/>
            <person name="Poulain J."/>
            <person name="Poussereau N."/>
            <person name="Quesneville H."/>
            <person name="Rascle C."/>
            <person name="Schumacher J."/>
            <person name="Segurens B."/>
            <person name="Sexton A."/>
            <person name="Silva E."/>
            <person name="Sirven C."/>
            <person name="Soanes D.M."/>
            <person name="Talbot N.J."/>
            <person name="Templeton M."/>
            <person name="Yandava C."/>
            <person name="Yarden O."/>
            <person name="Zeng Q."/>
            <person name="Rollins J.A."/>
            <person name="Lebrun M.H."/>
            <person name="Dickman M."/>
        </authorList>
    </citation>
    <scope>NUCLEOTIDE SEQUENCE [LARGE SCALE GENOMIC DNA]</scope>
    <source>
        <strain evidence="2">ATCC 18683 / 1980 / Ss-1</strain>
    </source>
</reference>
<name>A7E911_SCLS1</name>
<dbReference type="Proteomes" id="UP000001312">
    <property type="component" value="Unassembled WGS sequence"/>
</dbReference>
<dbReference type="HOGENOM" id="CLU_2005289_0_0_1"/>